<feature type="coiled-coil region" evidence="1">
    <location>
        <begin position="1664"/>
        <end position="1694"/>
    </location>
</feature>
<evidence type="ECO:0000313" key="4">
    <source>
        <dbReference type="Proteomes" id="UP001566132"/>
    </source>
</evidence>
<protein>
    <submittedName>
        <fullName evidence="3">Uncharacterized protein</fullName>
    </submittedName>
</protein>
<evidence type="ECO:0000313" key="3">
    <source>
        <dbReference type="EMBL" id="KAL1489376.1"/>
    </source>
</evidence>
<feature type="coiled-coil region" evidence="1">
    <location>
        <begin position="1502"/>
        <end position="1574"/>
    </location>
</feature>
<keyword evidence="4" id="KW-1185">Reference proteome</keyword>
<sequence>MYLKWETVLVDWVNCLGLCEITELSDLRNGEFIRQFRQIFAHPNDRPILDDDLTGVFKLMYQHYPNIQFTEQESIHINDLPHLDLIMLASLLMHYSCIFDRKPHLTTLMCENLTPSTQKNIKKFLERVSTNTSTEELQAIIKKMAAKSKEGLFQDLEVIVSTPVEKSSPLGEYLKTPQIKCSHGKGRDIRQLEEEMILNNAEAEAKVRALSNENSKLGGLLKQKEFIIKQLSEEIESFKSTDPPKDQICNFKDTERLLLMKIKDLELYGEKCDQKQDELIKERTLFERKLQQLELDYKSLQQEYLNIAEQFNKSKMDAEALSEKNSILEAHNNELENMLKELKRKSGTASLDDSAQWETLRQRRSLNCEPQDLGHELQLKETQQQLHDITDELRNVLEEKLKLDEDFQGSTNLNNIKRSFLQYFIVVLQQLQEQTENELNEERKINNKFQLECVKISEQFEITLIELNDAKTENIKLSKTKSCLENELAHLKIEMSALETSVQELRLQKENLEGERCQLFENLKKIEFNLNSTNQALEKTQLNNEKYVIEIQELQKDIKETKCYLRNVESQMEQTTKDKVSLNIKLTEAQDKIEEYSVKLRENEKALLELKITLEQKDRVYLKEMNLAKEALQKLKGSNESLQIARMEQDSLISQLHNKLQELEGVLNEKTSELTSVLEEFDRTSNEKSNLTKELKNKCHDLETTILELKEAKDSNETLFKEIQDLKIYLEKEQSYREEIDAFNKTLQSEKVTLEKSLAKALNTAQEYQCKIDENEQTLLEMKTNLMDLKSEKEHLSTVMNVQTNELEKLTEEKKMIFEDLKETRLTLEESNAQIVKQNKINQELESLLNEKASQLKSILEEFDSTSKEKSNLTKELKNKCHDLETTILELKEAKDSNETLFKEIEVLKIYLEKEQSYREEIDAFNKTLQSEKVTLEESLAKALSTAQEYQCKIKENEQILLEMKTNLMDLKSEKEHLSTVINVQTNELKRLTEEKNVILEDLKETCVTLEESNIQTGTQNTVIQDLNKLLNEKTSELASILEEVEHDIHRKEIEAINKDFQELQCLKTQLEKTNKDQENIIKQFQLEISDLKQKFEDLNTEFHAVLAQTRIKDEQLLQYRETCLAMSNELEQFKKEKCNLTNELKDKYRELDANILKIKKSELSNETLTKKLENLKVHLEEERSYTNEINAFNKLIRREKITLEESLTKALNAAQEYQCKIKENERSLLEMKKCLEEKERLHFEEILIANEGIKELQESNKKLLATQTNLQKEIECDKARALETATEYSKKISEKDQLTGTYAELQQLQQIKHELETALDDTVKSLKELESVRKQLETEQKQLEDQLKENQIEKTNLTKEIKDLVRQLTTLEEDKKIIVKSFEETVEKLTICEATLKEKDKELIKAKEANTVVSNFLDLNSEELRKITQEKDQLLEALEMSNKDKLDLEQENRMVNEAKFSSERATERLLLDKETLIGNLQKVLKEKEELVTVTDLITTELDFIKKENQAIARDYQELQIAYQQMETENNLLKESLHDVNYDYEKLRVHIEEEQKHEKELEKLILEKQELLKEKNDIYDFWQQCLEDKEKVVLERNKFQLDFEDSQKEKDALIAKLAQATEENRKLLLALDLSQKETFKIKKERNEILQGQTEILKETESNILRVHEAALEEKQTLLKKIQESEDERNKLRQVYSTVMATNSKLEMENDHFRKLVAERNEEILRYNNIKEAYEKLFEENSKYLSDLEVLKQKRARDREEYLTLLKKEQSKCDNIRTEYENKLEKMKEKMVNLYRAEVQKEIQKVREEHKNETAQLKKMAEDLRKALDESNKKNNVLQVENDAWQFQRSREPFLSFRQPGTKGRGNKVADRNSIMSSTGALCTKNADQDHLPKIKSTSSLPNEMKTFTLPPKFQSGDYVEETITVSRRTSINCLGRNLQMEDEEDDLFNNKYLSDLKDGRCLPNTGRESTSSRMSELAWRNSRVPPHLKSSYPAELQMVDPGKFKEEDIKSGNIVEMDDSLCQLLPGEKPRPKKDFGTTTYRKPGPPTPSKNAGRLSLQGSEIHTLKEVNSASGTPKKVTPGKLRLLFKGLTTDKKDGGVGKENLENATPKGTKRLSIFRNRR</sequence>
<comment type="caution">
    <text evidence="3">The sequence shown here is derived from an EMBL/GenBank/DDBJ whole genome shotgun (WGS) entry which is preliminary data.</text>
</comment>
<evidence type="ECO:0000256" key="2">
    <source>
        <dbReference type="SAM" id="MobiDB-lite"/>
    </source>
</evidence>
<feature type="coiled-coil region" evidence="1">
    <location>
        <begin position="379"/>
        <end position="712"/>
    </location>
</feature>
<keyword evidence="1" id="KW-0175">Coiled coil</keyword>
<feature type="region of interest" description="Disordered" evidence="2">
    <location>
        <begin position="2093"/>
        <end position="2123"/>
    </location>
</feature>
<feature type="region of interest" description="Disordered" evidence="2">
    <location>
        <begin position="2025"/>
        <end position="2055"/>
    </location>
</feature>
<feature type="compositionally biased region" description="Basic and acidic residues" evidence="2">
    <location>
        <begin position="2093"/>
        <end position="2105"/>
    </location>
</feature>
<reference evidence="3 4" key="1">
    <citation type="submission" date="2024-05" db="EMBL/GenBank/DDBJ databases">
        <title>Genetic variation in Jamaican populations of the coffee berry borer (Hypothenemus hampei).</title>
        <authorList>
            <person name="Errbii M."/>
            <person name="Myrie A."/>
        </authorList>
    </citation>
    <scope>NUCLEOTIDE SEQUENCE [LARGE SCALE GENOMIC DNA]</scope>
    <source>
        <strain evidence="3">JA-Hopewell-2020-01-JO</strain>
        <tissue evidence="3">Whole body</tissue>
    </source>
</reference>
<feature type="coiled-coil region" evidence="1">
    <location>
        <begin position="276"/>
        <end position="352"/>
    </location>
</feature>
<organism evidence="3 4">
    <name type="scientific">Hypothenemus hampei</name>
    <name type="common">Coffee berry borer</name>
    <dbReference type="NCBI Taxonomy" id="57062"/>
    <lineage>
        <taxon>Eukaryota</taxon>
        <taxon>Metazoa</taxon>
        <taxon>Ecdysozoa</taxon>
        <taxon>Arthropoda</taxon>
        <taxon>Hexapoda</taxon>
        <taxon>Insecta</taxon>
        <taxon>Pterygota</taxon>
        <taxon>Neoptera</taxon>
        <taxon>Endopterygota</taxon>
        <taxon>Coleoptera</taxon>
        <taxon>Polyphaga</taxon>
        <taxon>Cucujiformia</taxon>
        <taxon>Curculionidae</taxon>
        <taxon>Scolytinae</taxon>
        <taxon>Hypothenemus</taxon>
    </lineage>
</organism>
<feature type="coiled-coil region" evidence="1">
    <location>
        <begin position="926"/>
        <end position="1179"/>
    </location>
</feature>
<dbReference type="Proteomes" id="UP001566132">
    <property type="component" value="Unassembled WGS sequence"/>
</dbReference>
<feature type="coiled-coil region" evidence="1">
    <location>
        <begin position="1418"/>
        <end position="1452"/>
    </location>
</feature>
<feature type="coiled-coil region" evidence="1">
    <location>
        <begin position="1733"/>
        <end position="1840"/>
    </location>
</feature>
<feature type="coiled-coil region" evidence="1">
    <location>
        <begin position="1603"/>
        <end position="1637"/>
    </location>
</feature>
<feature type="coiled-coil region" evidence="1">
    <location>
        <begin position="1306"/>
        <end position="1375"/>
    </location>
</feature>
<feature type="coiled-coil region" evidence="1">
    <location>
        <begin position="744"/>
        <end position="894"/>
    </location>
</feature>
<dbReference type="EMBL" id="JBDJPC010000012">
    <property type="protein sequence ID" value="KAL1489376.1"/>
    <property type="molecule type" value="Genomic_DNA"/>
</dbReference>
<gene>
    <name evidence="3" type="ORF">ABEB36_014285</name>
</gene>
<accession>A0ABD1E4T8</accession>
<evidence type="ECO:0000256" key="1">
    <source>
        <dbReference type="SAM" id="Coils"/>
    </source>
</evidence>
<name>A0ABD1E4T8_HYPHA</name>
<proteinExistence type="predicted"/>